<dbReference type="GeneID" id="17302735"/>
<dbReference type="Pfam" id="PF10996">
    <property type="entry name" value="Beta-Casp"/>
    <property type="match status" value="1"/>
</dbReference>
<dbReference type="SUPFAM" id="SSF56281">
    <property type="entry name" value="Metallo-hydrolase/oxidoreductase"/>
    <property type="match status" value="1"/>
</dbReference>
<accession>L1JBU7</accession>
<dbReference type="EnsemblProtists" id="EKX46018">
    <property type="protein sequence ID" value="EKX46018"/>
    <property type="gene ID" value="GUITHDRAFT_70813"/>
</dbReference>
<dbReference type="Gene3D" id="3.40.50.10890">
    <property type="match status" value="1"/>
</dbReference>
<evidence type="ECO:0000313" key="9">
    <source>
        <dbReference type="Proteomes" id="UP000011087"/>
    </source>
</evidence>
<reference evidence="8" key="3">
    <citation type="submission" date="2016-03" db="UniProtKB">
        <authorList>
            <consortium name="EnsemblProtists"/>
        </authorList>
    </citation>
    <scope>IDENTIFICATION</scope>
</reference>
<dbReference type="Pfam" id="PF07521">
    <property type="entry name" value="RMMBL"/>
    <property type="match status" value="1"/>
</dbReference>
<dbReference type="InterPro" id="IPR050698">
    <property type="entry name" value="MBL"/>
</dbReference>
<dbReference type="KEGG" id="gtt:GUITHDRAFT_70813"/>
<comment type="similarity">
    <text evidence="2">Belongs to the metallo-beta-lactamase superfamily. RNA-metabolizing metallo-beta-lactamase-like family. INTS11 subfamily.</text>
</comment>
<dbReference type="GO" id="GO:0016787">
    <property type="term" value="F:hydrolase activity"/>
    <property type="evidence" value="ECO:0007669"/>
    <property type="project" value="UniProtKB-KW"/>
</dbReference>
<keyword evidence="9" id="KW-1185">Reference proteome</keyword>
<dbReference type="HOGENOM" id="CLU_009673_3_2_1"/>
<evidence type="ECO:0000256" key="1">
    <source>
        <dbReference type="ARBA" id="ARBA00004123"/>
    </source>
</evidence>
<dbReference type="FunFam" id="3.60.15.10:FF:000028">
    <property type="entry name" value="Integrator complex subunit 11 isoform X3"/>
    <property type="match status" value="1"/>
</dbReference>
<keyword evidence="3" id="KW-0378">Hydrolase</keyword>
<dbReference type="Proteomes" id="UP000011087">
    <property type="component" value="Unassembled WGS sequence"/>
</dbReference>
<reference evidence="9" key="2">
    <citation type="submission" date="2012-11" db="EMBL/GenBank/DDBJ databases">
        <authorList>
            <person name="Kuo A."/>
            <person name="Curtis B.A."/>
            <person name="Tanifuji G."/>
            <person name="Burki F."/>
            <person name="Gruber A."/>
            <person name="Irimia M."/>
            <person name="Maruyama S."/>
            <person name="Arias M.C."/>
            <person name="Ball S.G."/>
            <person name="Gile G.H."/>
            <person name="Hirakawa Y."/>
            <person name="Hopkins J.F."/>
            <person name="Rensing S.A."/>
            <person name="Schmutz J."/>
            <person name="Symeonidi A."/>
            <person name="Elias M."/>
            <person name="Eveleigh R.J."/>
            <person name="Herman E.K."/>
            <person name="Klute M.J."/>
            <person name="Nakayama T."/>
            <person name="Obornik M."/>
            <person name="Reyes-Prieto A."/>
            <person name="Armbrust E.V."/>
            <person name="Aves S.J."/>
            <person name="Beiko R.G."/>
            <person name="Coutinho P."/>
            <person name="Dacks J.B."/>
            <person name="Durnford D.G."/>
            <person name="Fast N.M."/>
            <person name="Green B.R."/>
            <person name="Grisdale C."/>
            <person name="Hempe F."/>
            <person name="Henrissat B."/>
            <person name="Hoppner M.P."/>
            <person name="Ishida K.-I."/>
            <person name="Kim E."/>
            <person name="Koreny L."/>
            <person name="Kroth P.G."/>
            <person name="Liu Y."/>
            <person name="Malik S.-B."/>
            <person name="Maier U.G."/>
            <person name="McRose D."/>
            <person name="Mock T."/>
            <person name="Neilson J.A."/>
            <person name="Onodera N.T."/>
            <person name="Poole A.M."/>
            <person name="Pritham E.J."/>
            <person name="Richards T.A."/>
            <person name="Rocap G."/>
            <person name="Roy S.W."/>
            <person name="Sarai C."/>
            <person name="Schaack S."/>
            <person name="Shirato S."/>
            <person name="Slamovits C.H."/>
            <person name="Spencer D.F."/>
            <person name="Suzuki S."/>
            <person name="Worden A.Z."/>
            <person name="Zauner S."/>
            <person name="Barry K."/>
            <person name="Bell C."/>
            <person name="Bharti A.K."/>
            <person name="Crow J.A."/>
            <person name="Grimwood J."/>
            <person name="Kramer R."/>
            <person name="Lindquist E."/>
            <person name="Lucas S."/>
            <person name="Salamov A."/>
            <person name="McFadden G.I."/>
            <person name="Lane C.E."/>
            <person name="Keeling P.J."/>
            <person name="Gray M.W."/>
            <person name="Grigoriev I.V."/>
            <person name="Archibald J.M."/>
        </authorList>
    </citation>
    <scope>NUCLEOTIDE SEQUENCE</scope>
    <source>
        <strain evidence="9">CCMP2712</strain>
    </source>
</reference>
<proteinExistence type="inferred from homology"/>
<evidence type="ECO:0000313" key="7">
    <source>
        <dbReference type="EMBL" id="EKX46018.1"/>
    </source>
</evidence>
<keyword evidence="4" id="KW-0539">Nucleus</keyword>
<dbReference type="SMART" id="SM01027">
    <property type="entry name" value="Beta-Casp"/>
    <property type="match status" value="1"/>
</dbReference>
<dbReference type="InterPro" id="IPR036866">
    <property type="entry name" value="RibonucZ/Hydroxyglut_hydro"/>
</dbReference>
<dbReference type="EMBL" id="JH992996">
    <property type="protein sequence ID" value="EKX46018.1"/>
    <property type="molecule type" value="Genomic_DNA"/>
</dbReference>
<dbReference type="FunFam" id="3.40.50.10890:FF:000005">
    <property type="entry name" value="Cleavage and polyadenylation specificity factor subunit 3-II"/>
    <property type="match status" value="1"/>
</dbReference>
<comment type="subcellular location">
    <subcellularLocation>
        <location evidence="1">Nucleus</location>
    </subcellularLocation>
</comment>
<dbReference type="SMART" id="SM00849">
    <property type="entry name" value="Lactamase_B"/>
    <property type="match status" value="1"/>
</dbReference>
<dbReference type="RefSeq" id="XP_005832998.1">
    <property type="nucleotide sequence ID" value="XM_005832941.1"/>
</dbReference>
<reference evidence="7 9" key="1">
    <citation type="journal article" date="2012" name="Nature">
        <title>Algal genomes reveal evolutionary mosaicism and the fate of nucleomorphs.</title>
        <authorList>
            <consortium name="DOE Joint Genome Institute"/>
            <person name="Curtis B.A."/>
            <person name="Tanifuji G."/>
            <person name="Burki F."/>
            <person name="Gruber A."/>
            <person name="Irimia M."/>
            <person name="Maruyama S."/>
            <person name="Arias M.C."/>
            <person name="Ball S.G."/>
            <person name="Gile G.H."/>
            <person name="Hirakawa Y."/>
            <person name="Hopkins J.F."/>
            <person name="Kuo A."/>
            <person name="Rensing S.A."/>
            <person name="Schmutz J."/>
            <person name="Symeonidi A."/>
            <person name="Elias M."/>
            <person name="Eveleigh R.J."/>
            <person name="Herman E.K."/>
            <person name="Klute M.J."/>
            <person name="Nakayama T."/>
            <person name="Obornik M."/>
            <person name="Reyes-Prieto A."/>
            <person name="Armbrust E.V."/>
            <person name="Aves S.J."/>
            <person name="Beiko R.G."/>
            <person name="Coutinho P."/>
            <person name="Dacks J.B."/>
            <person name="Durnford D.G."/>
            <person name="Fast N.M."/>
            <person name="Green B.R."/>
            <person name="Grisdale C.J."/>
            <person name="Hempel F."/>
            <person name="Henrissat B."/>
            <person name="Hoppner M.P."/>
            <person name="Ishida K."/>
            <person name="Kim E."/>
            <person name="Koreny L."/>
            <person name="Kroth P.G."/>
            <person name="Liu Y."/>
            <person name="Malik S.B."/>
            <person name="Maier U.G."/>
            <person name="McRose D."/>
            <person name="Mock T."/>
            <person name="Neilson J.A."/>
            <person name="Onodera N.T."/>
            <person name="Poole A.M."/>
            <person name="Pritham E.J."/>
            <person name="Richards T.A."/>
            <person name="Rocap G."/>
            <person name="Roy S.W."/>
            <person name="Sarai C."/>
            <person name="Schaack S."/>
            <person name="Shirato S."/>
            <person name="Slamovits C.H."/>
            <person name="Spencer D.F."/>
            <person name="Suzuki S."/>
            <person name="Worden A.Z."/>
            <person name="Zauner S."/>
            <person name="Barry K."/>
            <person name="Bell C."/>
            <person name="Bharti A.K."/>
            <person name="Crow J.A."/>
            <person name="Grimwood J."/>
            <person name="Kramer R."/>
            <person name="Lindquist E."/>
            <person name="Lucas S."/>
            <person name="Salamov A."/>
            <person name="McFadden G.I."/>
            <person name="Lane C.E."/>
            <person name="Keeling P.J."/>
            <person name="Gray M.W."/>
            <person name="Grigoriev I.V."/>
            <person name="Archibald J.M."/>
        </authorList>
    </citation>
    <scope>NUCLEOTIDE SEQUENCE</scope>
    <source>
        <strain evidence="7 9">CCMP2712</strain>
    </source>
</reference>
<evidence type="ECO:0000259" key="5">
    <source>
        <dbReference type="SMART" id="SM00849"/>
    </source>
</evidence>
<dbReference type="PANTHER" id="PTHR11203:SF37">
    <property type="entry name" value="INTEGRATOR COMPLEX SUBUNIT 11"/>
    <property type="match status" value="1"/>
</dbReference>
<evidence type="ECO:0008006" key="10">
    <source>
        <dbReference type="Google" id="ProtNLM"/>
    </source>
</evidence>
<evidence type="ECO:0000313" key="8">
    <source>
        <dbReference type="EnsemblProtists" id="EKX46018"/>
    </source>
</evidence>
<feature type="domain" description="Metallo-beta-lactamase" evidence="5">
    <location>
        <begin position="15"/>
        <end position="211"/>
    </location>
</feature>
<name>L1JBU7_GUITC</name>
<dbReference type="OMA" id="YLDGMIW"/>
<evidence type="ECO:0000259" key="6">
    <source>
        <dbReference type="SMART" id="SM01027"/>
    </source>
</evidence>
<dbReference type="PANTHER" id="PTHR11203">
    <property type="entry name" value="CLEAVAGE AND POLYADENYLATION SPECIFICITY FACTOR FAMILY MEMBER"/>
    <property type="match status" value="1"/>
</dbReference>
<dbReference type="InterPro" id="IPR001279">
    <property type="entry name" value="Metallo-B-lactamas"/>
</dbReference>
<dbReference type="GO" id="GO:0005634">
    <property type="term" value="C:nucleus"/>
    <property type="evidence" value="ECO:0007669"/>
    <property type="project" value="UniProtKB-SubCell"/>
</dbReference>
<dbReference type="STRING" id="905079.L1JBU7"/>
<dbReference type="eggNOG" id="KOG1136">
    <property type="taxonomic scope" value="Eukaryota"/>
</dbReference>
<evidence type="ECO:0000256" key="3">
    <source>
        <dbReference type="ARBA" id="ARBA00022801"/>
    </source>
</evidence>
<dbReference type="GO" id="GO:0004521">
    <property type="term" value="F:RNA endonuclease activity"/>
    <property type="evidence" value="ECO:0007669"/>
    <property type="project" value="TreeGrafter"/>
</dbReference>
<organism evidence="7">
    <name type="scientific">Guillardia theta (strain CCMP2712)</name>
    <name type="common">Cryptophyte</name>
    <dbReference type="NCBI Taxonomy" id="905079"/>
    <lineage>
        <taxon>Eukaryota</taxon>
        <taxon>Cryptophyceae</taxon>
        <taxon>Pyrenomonadales</taxon>
        <taxon>Geminigeraceae</taxon>
        <taxon>Guillardia</taxon>
    </lineage>
</organism>
<dbReference type="InterPro" id="IPR011108">
    <property type="entry name" value="RMMBL"/>
</dbReference>
<sequence>MQIKVTPLGAGQDVGKSCILVTIGGKNIMLDCGMHPGYNDERRFPDFRYISKEGNFTGLIDLVIISHFHLDHCGSLPYFTEVLGYDGPMYATHPTKAIMPILLEDYRKISVERRGVEEKDMFSSQQIKDCMMKVTPCALEETIMIEEDFEIRPYYAGHVLGAAMFYIRVGQQSILYTGDYNMTPDRHLGSARCDKLRPDLLITESTYATTIRESKRWRERDMLNQVSECVRNGGKVLIPVFALGRAQELCLLLDAFWERTGLKVPIYFSAGLTEKANLYYKMYISWTNQKIKDTFVKRNVFDFQHIQPFDRAFIDRPGPMVLFATPGMLHGGLSMEVFKKWAPSDKNLVIMPGYCVAGTLGHKVLSNGGKPQIIDMPRDEGGGKLHVRCKIKHLSFSAHADAKGIMTLIKQAISVDPVNVMLVHGERHKMEALKERIKTEFGLPCYDPANGATTYITTFHGVPVQLSTRSATCSRFPGWAVESDP</sequence>
<dbReference type="CDD" id="cd16291">
    <property type="entry name" value="INTS11-like_MBL-fold"/>
    <property type="match status" value="1"/>
</dbReference>
<feature type="domain" description="Beta-Casp" evidence="6">
    <location>
        <begin position="246"/>
        <end position="364"/>
    </location>
</feature>
<dbReference type="AlphaFoldDB" id="L1JBU7"/>
<dbReference type="InterPro" id="IPR041897">
    <property type="entry name" value="INTS11-like_MBL-fold"/>
</dbReference>
<dbReference type="GO" id="GO:0016180">
    <property type="term" value="P:snRNA processing"/>
    <property type="evidence" value="ECO:0007669"/>
    <property type="project" value="TreeGrafter"/>
</dbReference>
<gene>
    <name evidence="7" type="ORF">GUITHDRAFT_70813</name>
</gene>
<dbReference type="InterPro" id="IPR022712">
    <property type="entry name" value="Beta_Casp"/>
</dbReference>
<dbReference type="OrthoDB" id="10249535at2759"/>
<dbReference type="Pfam" id="PF16661">
    <property type="entry name" value="Lactamase_B_6"/>
    <property type="match status" value="1"/>
</dbReference>
<dbReference type="Gene3D" id="3.60.15.10">
    <property type="entry name" value="Ribonuclease Z/Hydroxyacylglutathione hydrolase-like"/>
    <property type="match status" value="1"/>
</dbReference>
<evidence type="ECO:0000256" key="2">
    <source>
        <dbReference type="ARBA" id="ARBA00007093"/>
    </source>
</evidence>
<dbReference type="PaxDb" id="55529-EKX46018"/>
<evidence type="ECO:0000256" key="4">
    <source>
        <dbReference type="ARBA" id="ARBA00023242"/>
    </source>
</evidence>
<protein>
    <recommendedName>
        <fullName evidence="10">Integrator complex subunit 11</fullName>
    </recommendedName>
</protein>